<evidence type="ECO:0000259" key="10">
    <source>
        <dbReference type="Pfam" id="PF00913"/>
    </source>
</evidence>
<feature type="region of interest" description="Disordered" evidence="8">
    <location>
        <begin position="144"/>
        <end position="164"/>
    </location>
</feature>
<evidence type="ECO:0000256" key="3">
    <source>
        <dbReference type="ARBA" id="ARBA00022622"/>
    </source>
</evidence>
<dbReference type="VEuPathDB" id="TriTrypDB:Tb927.11.17190"/>
<dbReference type="Gene3D" id="1.10.470.10">
    <property type="entry name" value="Variant Surface Glycoprotein, subunit A, domain 2"/>
    <property type="match status" value="1"/>
</dbReference>
<feature type="coiled-coil region" evidence="7">
    <location>
        <begin position="364"/>
        <end position="391"/>
    </location>
</feature>
<evidence type="ECO:0000256" key="6">
    <source>
        <dbReference type="ARBA" id="ARBA00023288"/>
    </source>
</evidence>
<keyword evidence="7" id="KW-0175">Coiled coil</keyword>
<evidence type="ECO:0000256" key="1">
    <source>
        <dbReference type="ARBA" id="ARBA00004609"/>
    </source>
</evidence>
<accession>A0A1J0RBR1</accession>
<evidence type="ECO:0000256" key="4">
    <source>
        <dbReference type="ARBA" id="ARBA00023136"/>
    </source>
</evidence>
<dbReference type="GO" id="GO:0005886">
    <property type="term" value="C:plasma membrane"/>
    <property type="evidence" value="ECO:0007669"/>
    <property type="project" value="UniProtKB-SubCell"/>
</dbReference>
<feature type="signal peptide" evidence="9">
    <location>
        <begin position="1"/>
        <end position="22"/>
    </location>
</feature>
<keyword evidence="6" id="KW-0449">Lipoprotein</keyword>
<dbReference type="SUPFAM" id="SSF58087">
    <property type="entry name" value="Variant surface glycoprotein (N-terminal domain)"/>
    <property type="match status" value="1"/>
</dbReference>
<keyword evidence="3" id="KW-0336">GPI-anchor</keyword>
<feature type="domain" description="Trypanosome variant surface glycoprotein A-type N-terminal" evidence="10">
    <location>
        <begin position="10"/>
        <end position="363"/>
    </location>
</feature>
<dbReference type="InterPro" id="IPR001812">
    <property type="entry name" value="Trypano_VSG_A_N_dom"/>
</dbReference>
<dbReference type="VEuPathDB" id="TriTrypDB:Tb427_000585000"/>
<dbReference type="GO" id="GO:0042783">
    <property type="term" value="P:symbiont-mediated evasion of host immune response"/>
    <property type="evidence" value="ECO:0007669"/>
    <property type="project" value="InterPro"/>
</dbReference>
<evidence type="ECO:0000256" key="9">
    <source>
        <dbReference type="SAM" id="SignalP"/>
    </source>
</evidence>
<keyword evidence="9" id="KW-0732">Signal</keyword>
<evidence type="ECO:0000256" key="7">
    <source>
        <dbReference type="SAM" id="Coils"/>
    </source>
</evidence>
<keyword evidence="4" id="KW-0472">Membrane</keyword>
<dbReference type="GO" id="GO:0098552">
    <property type="term" value="C:side of membrane"/>
    <property type="evidence" value="ECO:0007669"/>
    <property type="project" value="UniProtKB-KW"/>
</dbReference>
<reference evidence="11" key="1">
    <citation type="submission" date="2016-08" db="EMBL/GenBank/DDBJ databases">
        <title>VSG repertoire of Trypanosoma brucei EATRO 1125.</title>
        <authorList>
            <person name="Cross G.A."/>
        </authorList>
    </citation>
    <scope>NUCLEOTIDE SEQUENCE</scope>
    <source>
        <strain evidence="11">EATRO 1125</strain>
    </source>
</reference>
<evidence type="ECO:0000256" key="8">
    <source>
        <dbReference type="SAM" id="MobiDB-lite"/>
    </source>
</evidence>
<keyword evidence="2" id="KW-1003">Cell membrane</keyword>
<evidence type="ECO:0000256" key="5">
    <source>
        <dbReference type="ARBA" id="ARBA00023180"/>
    </source>
</evidence>
<dbReference type="Pfam" id="PF00913">
    <property type="entry name" value="Trypan_glycop"/>
    <property type="match status" value="1"/>
</dbReference>
<comment type="subcellular location">
    <subcellularLocation>
        <location evidence="1">Cell membrane</location>
        <topology evidence="1">Lipid-anchor</topology>
        <topology evidence="1">GPI-anchor</topology>
    </subcellularLocation>
</comment>
<evidence type="ECO:0000313" key="11">
    <source>
        <dbReference type="EMBL" id="APD75130.1"/>
    </source>
</evidence>
<feature type="chain" id="PRO_5012520524" evidence="9">
    <location>
        <begin position="23"/>
        <end position="424"/>
    </location>
</feature>
<organism evidence="11">
    <name type="scientific">Trypanosoma brucei</name>
    <dbReference type="NCBI Taxonomy" id="5691"/>
    <lineage>
        <taxon>Eukaryota</taxon>
        <taxon>Discoba</taxon>
        <taxon>Euglenozoa</taxon>
        <taxon>Kinetoplastea</taxon>
        <taxon>Metakinetoplastina</taxon>
        <taxon>Trypanosomatida</taxon>
        <taxon>Trypanosomatidae</taxon>
        <taxon>Trypanosoma</taxon>
    </lineage>
</organism>
<protein>
    <submittedName>
        <fullName evidence="11">Variant surface glycoprotein 1125.4944</fullName>
    </submittedName>
</protein>
<keyword evidence="5" id="KW-0325">Glycoprotein</keyword>
<dbReference type="Gene3D" id="3.90.150.10">
    <property type="entry name" value="Variant Surface Glycoprotein, subunit A domain 1"/>
    <property type="match status" value="1"/>
</dbReference>
<proteinExistence type="predicted"/>
<name>A0A1J0RBR1_9TRYP</name>
<evidence type="ECO:0000256" key="2">
    <source>
        <dbReference type="ARBA" id="ARBA00022475"/>
    </source>
</evidence>
<dbReference type="AlphaFoldDB" id="A0A1J0RBR1"/>
<dbReference type="EMBL" id="KX701174">
    <property type="protein sequence ID" value="APD75130.1"/>
    <property type="molecule type" value="Genomic_DNA"/>
</dbReference>
<sequence length="424" mass="45350">MEYAFILPALVMMCLIIGASHANPGPAIHIDGLTPICTLNANLKKVYGYSLTLLSSTSSKWKMAQKQSLKMQIYAHIHTAKAQQNELQAIAAAYAKFAAGGLDSLKTTAEQAVKAAANSLYVAGNIDSVIDLVEGSSQTSGKECLGKGTAGGATKATGKEDLPGCETRNKKLEAATEQQALSAQDLKLAAKTSTPISGGLNQHCGLTSSQSHCLFHSALLDTKAIDFAGGLLKLSKTGVNLGKFDGSTEDRQQREVLGAAYDSTAALVQAATTATEAAGNLTLPQLIGQLKPQEALKRLEKNAKETAALLDERFGADGKKVSDDLWRDVEGTKVAKEAVEPDAETQLGKINDAEELISILAYYRKAEADKLSFLRKEVDKLKQKIQESSKTTKQICNEKTDAEKCNAEKHCKYNETKKKGQNVD</sequence>